<protein>
    <recommendedName>
        <fullName evidence="5">CU044_5270 family protein</fullName>
    </recommendedName>
</protein>
<dbReference type="Proteomes" id="UP000295680">
    <property type="component" value="Unassembled WGS sequence"/>
</dbReference>
<name>A0A4R2J5Y9_9PSEU</name>
<dbReference type="EMBL" id="SLWS01000011">
    <property type="protein sequence ID" value="TCO52872.1"/>
    <property type="molecule type" value="Genomic_DNA"/>
</dbReference>
<dbReference type="InterPro" id="IPR047789">
    <property type="entry name" value="CU044_5270-like"/>
</dbReference>
<organism evidence="3 4">
    <name type="scientific">Actinocrispum wychmicini</name>
    <dbReference type="NCBI Taxonomy" id="1213861"/>
    <lineage>
        <taxon>Bacteria</taxon>
        <taxon>Bacillati</taxon>
        <taxon>Actinomycetota</taxon>
        <taxon>Actinomycetes</taxon>
        <taxon>Pseudonocardiales</taxon>
        <taxon>Pseudonocardiaceae</taxon>
        <taxon>Actinocrispum</taxon>
    </lineage>
</organism>
<keyword evidence="2" id="KW-1133">Transmembrane helix</keyword>
<dbReference type="NCBIfam" id="NF038083">
    <property type="entry name" value="CU044_5270_fam"/>
    <property type="match status" value="1"/>
</dbReference>
<proteinExistence type="predicted"/>
<feature type="region of interest" description="Disordered" evidence="1">
    <location>
        <begin position="161"/>
        <end position="209"/>
    </location>
</feature>
<feature type="compositionally biased region" description="Polar residues" evidence="1">
    <location>
        <begin position="332"/>
        <end position="342"/>
    </location>
</feature>
<evidence type="ECO:0000256" key="2">
    <source>
        <dbReference type="SAM" id="Phobius"/>
    </source>
</evidence>
<accession>A0A4R2J5Y9</accession>
<dbReference type="OrthoDB" id="3387554at2"/>
<reference evidence="3 4" key="1">
    <citation type="submission" date="2019-03" db="EMBL/GenBank/DDBJ databases">
        <title>Genomic Encyclopedia of Type Strains, Phase IV (KMG-IV): sequencing the most valuable type-strain genomes for metagenomic binning, comparative biology and taxonomic classification.</title>
        <authorList>
            <person name="Goeker M."/>
        </authorList>
    </citation>
    <scope>NUCLEOTIDE SEQUENCE [LARGE SCALE GENOMIC DNA]</scope>
    <source>
        <strain evidence="3 4">DSM 45934</strain>
    </source>
</reference>
<feature type="region of interest" description="Disordered" evidence="1">
    <location>
        <begin position="322"/>
        <end position="351"/>
    </location>
</feature>
<evidence type="ECO:0000313" key="4">
    <source>
        <dbReference type="Proteomes" id="UP000295680"/>
    </source>
</evidence>
<evidence type="ECO:0000313" key="3">
    <source>
        <dbReference type="EMBL" id="TCO52872.1"/>
    </source>
</evidence>
<keyword evidence="4" id="KW-1185">Reference proteome</keyword>
<gene>
    <name evidence="3" type="ORF">EV192_11166</name>
</gene>
<evidence type="ECO:0000256" key="1">
    <source>
        <dbReference type="SAM" id="MobiDB-lite"/>
    </source>
</evidence>
<comment type="caution">
    <text evidence="3">The sequence shown here is derived from an EMBL/GenBank/DDBJ whole genome shotgun (WGS) entry which is preliminary data.</text>
</comment>
<dbReference type="AlphaFoldDB" id="A0A4R2J5Y9"/>
<evidence type="ECO:0008006" key="5">
    <source>
        <dbReference type="Google" id="ProtNLM"/>
    </source>
</evidence>
<keyword evidence="2" id="KW-0812">Transmembrane</keyword>
<feature type="transmembrane region" description="Helical" evidence="2">
    <location>
        <begin position="51"/>
        <end position="70"/>
    </location>
</feature>
<dbReference type="RefSeq" id="WP_132123843.1">
    <property type="nucleotide sequence ID" value="NZ_SLWS01000011.1"/>
</dbReference>
<sequence>MRDNDDQVDLAVRTLAPDVPPMSDTAFTAGRDRIFAAVSDVPRRRRPVGRWIAAAAVITVATVGVLNFGGPGLTPNAEAVAVLTDAADVTVHTTDIPVAPGQFRYVKEKRSRWMGVVLHGASSANCWFRYEQTEETWIPTDLNQDWLRRTTHTDPLETKSCTKEEAENAPFHTSTVTPWESRAKRGKFRDPDRVARPDSGGHPLEGQPAPEIPANIFHPTPELLAGLPRDPRKLFIVLRDSTCLADACAFVGAQDMLGTGQIPGELRAAVYRAMTRIAGMKVADRQANLDGQTGIAIRLTDPHRVRDMIVDPKTGDYIGARTVQDSPAGPLSESSSVTTGVANTLGAPPNQ</sequence>
<keyword evidence="2" id="KW-0472">Membrane</keyword>